<dbReference type="AlphaFoldDB" id="A0A6A7BK05"/>
<organism evidence="2 3">
    <name type="scientific">Plenodomus tracheiphilus IPT5</name>
    <dbReference type="NCBI Taxonomy" id="1408161"/>
    <lineage>
        <taxon>Eukaryota</taxon>
        <taxon>Fungi</taxon>
        <taxon>Dikarya</taxon>
        <taxon>Ascomycota</taxon>
        <taxon>Pezizomycotina</taxon>
        <taxon>Dothideomycetes</taxon>
        <taxon>Pleosporomycetidae</taxon>
        <taxon>Pleosporales</taxon>
        <taxon>Pleosporineae</taxon>
        <taxon>Leptosphaeriaceae</taxon>
        <taxon>Plenodomus</taxon>
    </lineage>
</organism>
<gene>
    <name evidence="2" type="ORF">T440DRAFT_551367</name>
</gene>
<dbReference type="PANTHER" id="PTHR13246">
    <property type="entry name" value="ENDO BETA N-ACETYLGLUCOSAMINIDASE"/>
    <property type="match status" value="1"/>
</dbReference>
<feature type="domain" description="Cytosolic endo-beta-N-acetylglucosaminidase TIM barrel" evidence="1">
    <location>
        <begin position="86"/>
        <end position="398"/>
    </location>
</feature>
<evidence type="ECO:0000313" key="2">
    <source>
        <dbReference type="EMBL" id="KAF2855097.1"/>
    </source>
</evidence>
<evidence type="ECO:0000259" key="1">
    <source>
        <dbReference type="Pfam" id="PF03644"/>
    </source>
</evidence>
<dbReference type="InterPro" id="IPR032979">
    <property type="entry name" value="ENGase"/>
</dbReference>
<name>A0A6A7BK05_9PLEO</name>
<protein>
    <submittedName>
        <fullName evidence="2">Glycoside hydrolase family 85 protein</fullName>
    </submittedName>
</protein>
<sequence>MANLFGWKDILRPIRDGYRHLFPTPDTGPTPEERHRQRELDRLKGFTYFDTANTPLLPRRRAQTKHVSKADVLLVHDYAGNYHDYESVQLPGVTKKLYICEYLQHVDTFIYFSHKLVCVPPPTWTNTLHRNGVKALGTLLIEPQTKDSGRVLEHVTSAEGMTFPLVNKLVFIAQHYGFDGYLINVEKPFPSDVWDPKVLESFLSQLKCELGEAKQLVWYDALTTSNKVSYQNALNTSNITFAKACGSLLTNYCWTEADAESSKQLALRNDISLCKVFFGIDVWAQNTTTLSHPRVTYPEKGGGGTNTGVAVAKLTTLGLSAGIFAPAWSFEHFPNHEREVERAIWEGEKLPSDLTCTCGDCPSRHQANAEYAISKHAQEFAAGSENFFYTDSSPAFGRRSDGKKDLSGRSLHAQLGQQSILPQPKRVANDSITLTHFLDDTTIEPTLVIEATTISPPADPRIKQSDPWLYLPLYNLNMPLTRKLQLRSSLRKPAFPTALEIEVYIKIHGDYQILPTTQIRNGLFIDTILSGQQGTSAHVIEELGVRARGIATIKGPARVLWISSIGITPVSKHQVWQNASITNVHTIHRGATETQQLRLRWSYEDATSTTAAQGMPQSDITGLVSYFHIKIDERDLGRAYALEHVISPDIVTKVGDPEVIVEIMGVGFDGRKVVEWNGIMRRHECEEGYEWVGEEGEAGV</sequence>
<dbReference type="GO" id="GO:0033925">
    <property type="term" value="F:mannosyl-glycoprotein endo-beta-N-acetylglucosaminidase activity"/>
    <property type="evidence" value="ECO:0007669"/>
    <property type="project" value="UniProtKB-EC"/>
</dbReference>
<dbReference type="Gene3D" id="3.20.20.80">
    <property type="entry name" value="Glycosidases"/>
    <property type="match status" value="1"/>
</dbReference>
<dbReference type="OrthoDB" id="284473at2759"/>
<reference evidence="2" key="1">
    <citation type="submission" date="2020-01" db="EMBL/GenBank/DDBJ databases">
        <authorList>
            <consortium name="DOE Joint Genome Institute"/>
            <person name="Haridas S."/>
            <person name="Albert R."/>
            <person name="Binder M."/>
            <person name="Bloem J."/>
            <person name="Labutti K."/>
            <person name="Salamov A."/>
            <person name="Andreopoulos B."/>
            <person name="Baker S.E."/>
            <person name="Barry K."/>
            <person name="Bills G."/>
            <person name="Bluhm B.H."/>
            <person name="Cannon C."/>
            <person name="Castanera R."/>
            <person name="Culley D.E."/>
            <person name="Daum C."/>
            <person name="Ezra D."/>
            <person name="Gonzalez J.B."/>
            <person name="Henrissat B."/>
            <person name="Kuo A."/>
            <person name="Liang C."/>
            <person name="Lipzen A."/>
            <person name="Lutzoni F."/>
            <person name="Magnuson J."/>
            <person name="Mondo S."/>
            <person name="Nolan M."/>
            <person name="Ohm R."/>
            <person name="Pangilinan J."/>
            <person name="Park H.-J."/>
            <person name="Ramirez L."/>
            <person name="Alfaro M."/>
            <person name="Sun H."/>
            <person name="Tritt A."/>
            <person name="Yoshinaga Y."/>
            <person name="Zwiers L.-H."/>
            <person name="Turgeon B.G."/>
            <person name="Goodwin S.B."/>
            <person name="Spatafora J.W."/>
            <person name="Crous P.W."/>
            <person name="Grigoriev I.V."/>
        </authorList>
    </citation>
    <scope>NUCLEOTIDE SEQUENCE</scope>
    <source>
        <strain evidence="2">IPT5</strain>
    </source>
</reference>
<dbReference type="PANTHER" id="PTHR13246:SF1">
    <property type="entry name" value="CYTOSOLIC ENDO-BETA-N-ACETYLGLUCOSAMINIDASE"/>
    <property type="match status" value="1"/>
</dbReference>
<keyword evidence="3" id="KW-1185">Reference proteome</keyword>
<dbReference type="EMBL" id="MU006291">
    <property type="protein sequence ID" value="KAF2855097.1"/>
    <property type="molecule type" value="Genomic_DNA"/>
</dbReference>
<dbReference type="InterPro" id="IPR005201">
    <property type="entry name" value="TIM_ENGase"/>
</dbReference>
<accession>A0A6A7BK05</accession>
<dbReference type="Pfam" id="PF03644">
    <property type="entry name" value="Glyco_hydro_85"/>
    <property type="match status" value="1"/>
</dbReference>
<keyword evidence="2" id="KW-0378">Hydrolase</keyword>
<proteinExistence type="predicted"/>
<dbReference type="Proteomes" id="UP000799423">
    <property type="component" value="Unassembled WGS sequence"/>
</dbReference>
<dbReference type="GO" id="GO:0005829">
    <property type="term" value="C:cytosol"/>
    <property type="evidence" value="ECO:0007669"/>
    <property type="project" value="UniProtKB-SubCell"/>
</dbReference>
<evidence type="ECO:0000313" key="3">
    <source>
        <dbReference type="Proteomes" id="UP000799423"/>
    </source>
</evidence>